<comment type="caution">
    <text evidence="2">The sequence shown here is derived from an EMBL/GenBank/DDBJ whole genome shotgun (WGS) entry which is preliminary data.</text>
</comment>
<dbReference type="GO" id="GO:0102208">
    <property type="term" value="F:2-polyprenyl-6-hydroxyphenol methylase activity"/>
    <property type="evidence" value="ECO:0007669"/>
    <property type="project" value="UniProtKB-EC"/>
</dbReference>
<evidence type="ECO:0000313" key="3">
    <source>
        <dbReference type="Proteomes" id="UP001597451"/>
    </source>
</evidence>
<keyword evidence="2" id="KW-0489">Methyltransferase</keyword>
<dbReference type="EC" id="2.1.1.222" evidence="2"/>
<proteinExistence type="predicted"/>
<dbReference type="PANTHER" id="PTHR43861">
    <property type="entry name" value="TRANS-ACONITATE 2-METHYLTRANSFERASE-RELATED"/>
    <property type="match status" value="1"/>
</dbReference>
<gene>
    <name evidence="2" type="ORF">ACFSUN_00400</name>
</gene>
<evidence type="ECO:0000259" key="1">
    <source>
        <dbReference type="Pfam" id="PF08241"/>
    </source>
</evidence>
<dbReference type="InterPro" id="IPR013216">
    <property type="entry name" value="Methyltransf_11"/>
</dbReference>
<dbReference type="Pfam" id="PF08241">
    <property type="entry name" value="Methyltransf_11"/>
    <property type="match status" value="1"/>
</dbReference>
<reference evidence="3" key="1">
    <citation type="journal article" date="2019" name="Int. J. Syst. Evol. Microbiol.">
        <title>The Global Catalogue of Microorganisms (GCM) 10K type strain sequencing project: providing services to taxonomists for standard genome sequencing and annotation.</title>
        <authorList>
            <consortium name="The Broad Institute Genomics Platform"/>
            <consortium name="The Broad Institute Genome Sequencing Center for Infectious Disease"/>
            <person name="Wu L."/>
            <person name="Ma J."/>
        </authorList>
    </citation>
    <scope>NUCLEOTIDE SEQUENCE [LARGE SCALE GENOMIC DNA]</scope>
    <source>
        <strain evidence="3">TISTR 1858</strain>
    </source>
</reference>
<dbReference type="EMBL" id="JBHUMX010000001">
    <property type="protein sequence ID" value="MFD2627244.1"/>
    <property type="molecule type" value="Genomic_DNA"/>
</dbReference>
<name>A0ABW5PVB6_9BACI</name>
<evidence type="ECO:0000313" key="2">
    <source>
        <dbReference type="EMBL" id="MFD2627244.1"/>
    </source>
</evidence>
<protein>
    <submittedName>
        <fullName evidence="2">Class I SAM-dependent methyltransferase</fullName>
        <ecNumber evidence="2">2.1.1.222</ecNumber>
        <ecNumber evidence="2">2.1.1.64</ecNumber>
    </submittedName>
</protein>
<dbReference type="SUPFAM" id="SSF53335">
    <property type="entry name" value="S-adenosyl-L-methionine-dependent methyltransferases"/>
    <property type="match status" value="1"/>
</dbReference>
<sequence>MGHFNWKDAAEVEWDKRADFWHERSRKMWETGSRSDIIPFVQKHVKKGSRVLDVGCGDGYGSYLLHQAEFKVTGIDLSTEMLTHAKRSLPEEEITFEKADVNELPFPDKSFDALLAINVLEWTEDPFHALKEMVRVTNGEGFLCIGVLGPTAGPRINSFPRLHGEKAICNTMMPWELEKLAKHLGLQRIDDVGVYKKEVQPEEAAHLPLELKQALSFMWVYLFKKEEN</sequence>
<dbReference type="EC" id="2.1.1.64" evidence="2"/>
<dbReference type="CDD" id="cd02440">
    <property type="entry name" value="AdoMet_MTases"/>
    <property type="match status" value="1"/>
</dbReference>
<dbReference type="Proteomes" id="UP001597451">
    <property type="component" value="Unassembled WGS sequence"/>
</dbReference>
<dbReference type="Gene3D" id="3.40.50.150">
    <property type="entry name" value="Vaccinia Virus protein VP39"/>
    <property type="match status" value="1"/>
</dbReference>
<dbReference type="PANTHER" id="PTHR43861:SF1">
    <property type="entry name" value="TRANS-ACONITATE 2-METHYLTRANSFERASE"/>
    <property type="match status" value="1"/>
</dbReference>
<dbReference type="GO" id="GO:0061542">
    <property type="term" value="F:3-demethylubiquinol 3-O-methyltransferase activity"/>
    <property type="evidence" value="ECO:0007669"/>
    <property type="project" value="UniProtKB-EC"/>
</dbReference>
<keyword evidence="3" id="KW-1185">Reference proteome</keyword>
<dbReference type="InterPro" id="IPR029063">
    <property type="entry name" value="SAM-dependent_MTases_sf"/>
</dbReference>
<dbReference type="GO" id="GO:0032259">
    <property type="term" value="P:methylation"/>
    <property type="evidence" value="ECO:0007669"/>
    <property type="project" value="UniProtKB-KW"/>
</dbReference>
<dbReference type="RefSeq" id="WP_379559852.1">
    <property type="nucleotide sequence ID" value="NZ_JBHUMX010000001.1"/>
</dbReference>
<feature type="domain" description="Methyltransferase type 11" evidence="1">
    <location>
        <begin position="52"/>
        <end position="145"/>
    </location>
</feature>
<keyword evidence="2" id="KW-0808">Transferase</keyword>
<accession>A0ABW5PVB6</accession>
<organism evidence="2 3">
    <name type="scientific">Oceanobacillus kapialis</name>
    <dbReference type="NCBI Taxonomy" id="481353"/>
    <lineage>
        <taxon>Bacteria</taxon>
        <taxon>Bacillati</taxon>
        <taxon>Bacillota</taxon>
        <taxon>Bacilli</taxon>
        <taxon>Bacillales</taxon>
        <taxon>Bacillaceae</taxon>
        <taxon>Oceanobacillus</taxon>
    </lineage>
</organism>